<dbReference type="InterPro" id="IPR051906">
    <property type="entry name" value="TolC-like"/>
</dbReference>
<dbReference type="OrthoDB" id="940457at2"/>
<evidence type="ECO:0000256" key="7">
    <source>
        <dbReference type="ARBA" id="ARBA00023237"/>
    </source>
</evidence>
<evidence type="ECO:0000256" key="4">
    <source>
        <dbReference type="ARBA" id="ARBA00022452"/>
    </source>
</evidence>
<evidence type="ECO:0000256" key="6">
    <source>
        <dbReference type="ARBA" id="ARBA00023136"/>
    </source>
</evidence>
<dbReference type="AlphaFoldDB" id="A0A1I0JCD2"/>
<keyword evidence="6" id="KW-0472">Membrane</keyword>
<organism evidence="9 10">
    <name type="scientific">Hymenobacter actinosclerus</name>
    <dbReference type="NCBI Taxonomy" id="82805"/>
    <lineage>
        <taxon>Bacteria</taxon>
        <taxon>Pseudomonadati</taxon>
        <taxon>Bacteroidota</taxon>
        <taxon>Cytophagia</taxon>
        <taxon>Cytophagales</taxon>
        <taxon>Hymenobacteraceae</taxon>
        <taxon>Hymenobacter</taxon>
    </lineage>
</organism>
<evidence type="ECO:0000256" key="5">
    <source>
        <dbReference type="ARBA" id="ARBA00022692"/>
    </source>
</evidence>
<sequence>MKTYLAISCQLLAVSFFGLEANAQRTTIVKQDTSTKADSYQLLANSSKNEANRYQLTAISLKTVIDQALAQSAVAWGAVTSRDQRYWQWRGYRANYRPQLGLQGVLPGYSRAVTPVVQPDGTTDFRAVRLNNSNLALTLSQNIGLTGGQVFVASEVQRFDDFNGSIRRYNNQPVALGLMQPVGRFNELRWARRLEPLRYQESGRQLVEERETIAQRVTELYFDVLSQQVSAQVAGQNVQANAELLRLGRERYNLGRLSQSDLLRLELNLLTAQQAEIQARLDAQNAAVELQRYTGLAAENLRLQVPAAPSLPTVPPPLALSQARQNRALVLGFRRRLLEAEREVARARGTTGFQATLAANLGYINQAPNLWDTYAALQQQQQVSLSFAVPLVDWRRRQAIVKTAELTRRQVQTEVQQEQATFEQEVQVQAAQLAPLATQLALAARADTLARQRYAIAQATYQVGRISLTDLTIATAEKDQARRSYIEALRAAWVAHYRLRALTLYDFERGEALE</sequence>
<dbReference type="GO" id="GO:0015562">
    <property type="term" value="F:efflux transmembrane transporter activity"/>
    <property type="evidence" value="ECO:0007669"/>
    <property type="project" value="InterPro"/>
</dbReference>
<evidence type="ECO:0000256" key="8">
    <source>
        <dbReference type="SAM" id="SignalP"/>
    </source>
</evidence>
<dbReference type="GO" id="GO:1990281">
    <property type="term" value="C:efflux pump complex"/>
    <property type="evidence" value="ECO:0007669"/>
    <property type="project" value="TreeGrafter"/>
</dbReference>
<dbReference type="PANTHER" id="PTHR30026:SF20">
    <property type="entry name" value="OUTER MEMBRANE PROTEIN TOLC"/>
    <property type="match status" value="1"/>
</dbReference>
<feature type="signal peptide" evidence="8">
    <location>
        <begin position="1"/>
        <end position="23"/>
    </location>
</feature>
<keyword evidence="7" id="KW-0998">Cell outer membrane</keyword>
<feature type="chain" id="PRO_5011548881" evidence="8">
    <location>
        <begin position="24"/>
        <end position="514"/>
    </location>
</feature>
<proteinExistence type="inferred from homology"/>
<dbReference type="GO" id="GO:0015288">
    <property type="term" value="F:porin activity"/>
    <property type="evidence" value="ECO:0007669"/>
    <property type="project" value="TreeGrafter"/>
</dbReference>
<keyword evidence="3" id="KW-0813">Transport</keyword>
<protein>
    <submittedName>
        <fullName evidence="9">Outer membrane protein TolC</fullName>
    </submittedName>
</protein>
<dbReference type="Gene3D" id="1.20.1600.10">
    <property type="entry name" value="Outer membrane efflux proteins (OEP)"/>
    <property type="match status" value="1"/>
</dbReference>
<evidence type="ECO:0000256" key="1">
    <source>
        <dbReference type="ARBA" id="ARBA00004442"/>
    </source>
</evidence>
<comment type="similarity">
    <text evidence="2">Belongs to the outer membrane factor (OMF) (TC 1.B.17) family.</text>
</comment>
<dbReference type="InterPro" id="IPR003423">
    <property type="entry name" value="OMP_efflux"/>
</dbReference>
<dbReference type="Proteomes" id="UP000198697">
    <property type="component" value="Unassembled WGS sequence"/>
</dbReference>
<evidence type="ECO:0000256" key="3">
    <source>
        <dbReference type="ARBA" id="ARBA00022448"/>
    </source>
</evidence>
<dbReference type="GO" id="GO:0009279">
    <property type="term" value="C:cell outer membrane"/>
    <property type="evidence" value="ECO:0007669"/>
    <property type="project" value="UniProtKB-SubCell"/>
</dbReference>
<evidence type="ECO:0000256" key="2">
    <source>
        <dbReference type="ARBA" id="ARBA00007613"/>
    </source>
</evidence>
<dbReference type="SUPFAM" id="SSF56954">
    <property type="entry name" value="Outer membrane efflux proteins (OEP)"/>
    <property type="match status" value="1"/>
</dbReference>
<comment type="subcellular location">
    <subcellularLocation>
        <location evidence="1">Cell outer membrane</location>
    </subcellularLocation>
</comment>
<keyword evidence="4" id="KW-1134">Transmembrane beta strand</keyword>
<accession>A0A1I0JCD2</accession>
<reference evidence="10" key="1">
    <citation type="submission" date="2016-10" db="EMBL/GenBank/DDBJ databases">
        <authorList>
            <person name="Varghese N."/>
            <person name="Submissions S."/>
        </authorList>
    </citation>
    <scope>NUCLEOTIDE SEQUENCE [LARGE SCALE GENOMIC DNA]</scope>
    <source>
        <strain evidence="10">DSM 15310</strain>
    </source>
</reference>
<name>A0A1I0JCD2_9BACT</name>
<dbReference type="STRING" id="82805.SAMN04487998_3769"/>
<keyword evidence="10" id="KW-1185">Reference proteome</keyword>
<dbReference type="PANTHER" id="PTHR30026">
    <property type="entry name" value="OUTER MEMBRANE PROTEIN TOLC"/>
    <property type="match status" value="1"/>
</dbReference>
<evidence type="ECO:0000313" key="9">
    <source>
        <dbReference type="EMBL" id="SEU07712.1"/>
    </source>
</evidence>
<dbReference type="EMBL" id="FOHS01000008">
    <property type="protein sequence ID" value="SEU07712.1"/>
    <property type="molecule type" value="Genomic_DNA"/>
</dbReference>
<gene>
    <name evidence="9" type="ORF">SAMN04487998_3769</name>
</gene>
<keyword evidence="8" id="KW-0732">Signal</keyword>
<evidence type="ECO:0000313" key="10">
    <source>
        <dbReference type="Proteomes" id="UP000198697"/>
    </source>
</evidence>
<dbReference type="Pfam" id="PF02321">
    <property type="entry name" value="OEP"/>
    <property type="match status" value="1"/>
</dbReference>
<keyword evidence="5" id="KW-0812">Transmembrane</keyword>